<evidence type="ECO:0000259" key="2">
    <source>
        <dbReference type="Pfam" id="PF12991"/>
    </source>
</evidence>
<dbReference type="InterPro" id="IPR024451">
    <property type="entry name" value="TraG_N_Bacteroidetes"/>
</dbReference>
<dbReference type="Pfam" id="PF12991">
    <property type="entry name" value="DUF3875"/>
    <property type="match status" value="1"/>
</dbReference>
<dbReference type="PANTHER" id="PTHR38467">
    <property type="match status" value="1"/>
</dbReference>
<dbReference type="InterPro" id="IPR053155">
    <property type="entry name" value="F-pilin_assembly_TraC"/>
</dbReference>
<dbReference type="Proteomes" id="UP000018372">
    <property type="component" value="Unassembled WGS sequence"/>
</dbReference>
<accession>R5VCV0</accession>
<feature type="domain" description="TraG N-terminal Bacteroidetes" evidence="2">
    <location>
        <begin position="4"/>
        <end position="54"/>
    </location>
</feature>
<dbReference type="EMBL" id="CBAT010000213">
    <property type="protein sequence ID" value="CCZ88170.1"/>
    <property type="molecule type" value="Genomic_DNA"/>
</dbReference>
<feature type="region of interest" description="Disordered" evidence="1">
    <location>
        <begin position="123"/>
        <end position="151"/>
    </location>
</feature>
<evidence type="ECO:0000313" key="4">
    <source>
        <dbReference type="Proteomes" id="UP000018372"/>
    </source>
</evidence>
<dbReference type="PANTHER" id="PTHR38467:SF1">
    <property type="entry name" value="CONJUGATIVE TRANSFER: ASSEMBLY"/>
    <property type="match status" value="1"/>
</dbReference>
<name>R5VCV0_9BACT</name>
<gene>
    <name evidence="3" type="ORF">BN536_00478</name>
</gene>
<sequence>MRSVLKACDLEDRFPILAVENNCIVSKDADITVAFEVELPELYTVTAAEYEAIHGTWVKAMKVLPNYSVVYKQDWFVKENYRSEGNGTESFLSRSYERHFNERPYLRHRCFLYLTKTTRERARRRSDAPVSQAPLFPVPDKDHTRTCPPPQ</sequence>
<evidence type="ECO:0000256" key="1">
    <source>
        <dbReference type="SAM" id="MobiDB-lite"/>
    </source>
</evidence>
<evidence type="ECO:0000313" key="3">
    <source>
        <dbReference type="EMBL" id="CCZ88170.1"/>
    </source>
</evidence>
<protein>
    <submittedName>
        <fullName evidence="3">TraG family conjugation system ATPase</fullName>
    </submittedName>
</protein>
<comment type="caution">
    <text evidence="3">The sequence shown here is derived from an EMBL/GenBank/DDBJ whole genome shotgun (WGS) entry which is preliminary data.</text>
</comment>
<organism evidence="3 4">
    <name type="scientific">Phocaeicola plebeius CAG:211</name>
    <dbReference type="NCBI Taxonomy" id="1263052"/>
    <lineage>
        <taxon>Bacteria</taxon>
        <taxon>Pseudomonadati</taxon>
        <taxon>Bacteroidota</taxon>
        <taxon>Bacteroidia</taxon>
        <taxon>Bacteroidales</taxon>
        <taxon>Bacteroidaceae</taxon>
        <taxon>Phocaeicola</taxon>
    </lineage>
</organism>
<reference evidence="3" key="1">
    <citation type="submission" date="2012-11" db="EMBL/GenBank/DDBJ databases">
        <title>Dependencies among metagenomic species, viruses, plasmids and units of genetic variation.</title>
        <authorList>
            <person name="Nielsen H.B."/>
            <person name="Almeida M."/>
            <person name="Juncker A.S."/>
            <person name="Rasmussen S."/>
            <person name="Li J."/>
            <person name="Sunagawa S."/>
            <person name="Plichta D."/>
            <person name="Gautier L."/>
            <person name="Le Chatelier E."/>
            <person name="Peletier E."/>
            <person name="Bonde I."/>
            <person name="Nielsen T."/>
            <person name="Manichanh C."/>
            <person name="Arumugam M."/>
            <person name="Batto J."/>
            <person name="Santos M.B.Q.D."/>
            <person name="Blom N."/>
            <person name="Borruel N."/>
            <person name="Burgdorf K.S."/>
            <person name="Boumezbeur F."/>
            <person name="Casellas F."/>
            <person name="Dore J."/>
            <person name="Guarner F."/>
            <person name="Hansen T."/>
            <person name="Hildebrand F."/>
            <person name="Kaas R.S."/>
            <person name="Kennedy S."/>
            <person name="Kristiansen K."/>
            <person name="Kultima J.R."/>
            <person name="Leonard P."/>
            <person name="Levenez F."/>
            <person name="Lund O."/>
            <person name="Moumen B."/>
            <person name="Le Paslier D."/>
            <person name="Pons N."/>
            <person name="Pedersen O."/>
            <person name="Prifti E."/>
            <person name="Qin J."/>
            <person name="Raes J."/>
            <person name="Tap J."/>
            <person name="Tims S."/>
            <person name="Ussery D.W."/>
            <person name="Yamada T."/>
            <person name="MetaHit consortium"/>
            <person name="Renault P."/>
            <person name="Sicheritz-Ponten T."/>
            <person name="Bork P."/>
            <person name="Wang J."/>
            <person name="Brunak S."/>
            <person name="Ehrlich S.D."/>
        </authorList>
    </citation>
    <scope>NUCLEOTIDE SEQUENCE [LARGE SCALE GENOMIC DNA]</scope>
</reference>
<proteinExistence type="predicted"/>
<dbReference type="AlphaFoldDB" id="R5VCV0"/>